<evidence type="ECO:0000313" key="3">
    <source>
        <dbReference type="Proteomes" id="UP000694871"/>
    </source>
</evidence>
<feature type="region of interest" description="Disordered" evidence="1">
    <location>
        <begin position="226"/>
        <end position="267"/>
    </location>
</feature>
<gene>
    <name evidence="4" type="primary">LOC107117891</name>
</gene>
<dbReference type="InterPro" id="IPR043549">
    <property type="entry name" value="C2C4C/C2C4D"/>
</dbReference>
<feature type="compositionally biased region" description="Polar residues" evidence="1">
    <location>
        <begin position="249"/>
        <end position="263"/>
    </location>
</feature>
<name>A0ABM1KPB2_GEKJA</name>
<evidence type="ECO:0000259" key="2">
    <source>
        <dbReference type="PROSITE" id="PS50004"/>
    </source>
</evidence>
<evidence type="ECO:0000313" key="4">
    <source>
        <dbReference type="RefSeq" id="XP_015275549.1"/>
    </source>
</evidence>
<feature type="domain" description="C2" evidence="2">
    <location>
        <begin position="366"/>
        <end position="482"/>
    </location>
</feature>
<evidence type="ECO:0000256" key="1">
    <source>
        <dbReference type="SAM" id="MobiDB-lite"/>
    </source>
</evidence>
<dbReference type="Proteomes" id="UP000694871">
    <property type="component" value="Unplaced"/>
</dbReference>
<accession>A0ABM1KPB2</accession>
<dbReference type="InterPro" id="IPR000008">
    <property type="entry name" value="C2_dom"/>
</dbReference>
<dbReference type="PANTHER" id="PTHR46291:SF8">
    <property type="entry name" value="C2 DOMAIN-CONTAINING PROTEIN"/>
    <property type="match status" value="1"/>
</dbReference>
<dbReference type="GeneID" id="107117891"/>
<sequence>MQLLAKRAKAIVRTPLRIAAGRTALGSARQRPQQQQPVPALLRDCKKPASMWFLEKVRASPGSGGPLSPSFLGLPPGQPVADKSKLGAPAPAFPNILTPDKIPAFCIPPRLVAPPAPKSPSPTFQPHRCLTEPTLQAASAAEGGSGLFLPHLIQVESVEEIPDLEEESTNSDPRSQAALSLPHFPKAQTSYGFCTLLESPHTRRKESIFHSEALVLPLPRSRASSYSGQELASSPIAGHRHPLLGRQGTWDSDTASSAESSPFGSPLLGRSLPRAGFLFKTRSQDGLLGKALRGRGRAGMARAGSLSTDEGSSTDNSPNATRRSSESLLDHLSSRAHSLSPLPIFPLDFPCSRERLGRESIVSMDKGGQLRLSSEYCSENHRLRIRLISVEGLYEASSWEAKSINCCVTFALLPGKLQKQRSTVIKRSRNPIFNEDFFFVGVSEDDLDALSVRMKVVNRGCSMKRDLVLGESEVSLMHVLAA</sequence>
<feature type="compositionally biased region" description="Polar residues" evidence="1">
    <location>
        <begin position="307"/>
        <end position="322"/>
    </location>
</feature>
<dbReference type="RefSeq" id="XP_015275549.1">
    <property type="nucleotide sequence ID" value="XM_015420063.1"/>
</dbReference>
<dbReference type="Gene3D" id="2.60.40.150">
    <property type="entry name" value="C2 domain"/>
    <property type="match status" value="1"/>
</dbReference>
<proteinExistence type="predicted"/>
<dbReference type="PROSITE" id="PS50004">
    <property type="entry name" value="C2"/>
    <property type="match status" value="1"/>
</dbReference>
<protein>
    <submittedName>
        <fullName evidence="4">C2 calcium-dependent domain-containing protein 4C-like</fullName>
    </submittedName>
</protein>
<keyword evidence="3" id="KW-1185">Reference proteome</keyword>
<dbReference type="SUPFAM" id="SSF49562">
    <property type="entry name" value="C2 domain (Calcium/lipid-binding domain, CaLB)"/>
    <property type="match status" value="1"/>
</dbReference>
<organism evidence="3 4">
    <name type="scientific">Gekko japonicus</name>
    <name type="common">Schlegel's Japanese gecko</name>
    <dbReference type="NCBI Taxonomy" id="146911"/>
    <lineage>
        <taxon>Eukaryota</taxon>
        <taxon>Metazoa</taxon>
        <taxon>Chordata</taxon>
        <taxon>Craniata</taxon>
        <taxon>Vertebrata</taxon>
        <taxon>Euteleostomi</taxon>
        <taxon>Lepidosauria</taxon>
        <taxon>Squamata</taxon>
        <taxon>Bifurcata</taxon>
        <taxon>Gekkota</taxon>
        <taxon>Gekkonidae</taxon>
        <taxon>Gekkoninae</taxon>
        <taxon>Gekko</taxon>
    </lineage>
</organism>
<dbReference type="Pfam" id="PF00168">
    <property type="entry name" value="C2"/>
    <property type="match status" value="1"/>
</dbReference>
<feature type="region of interest" description="Disordered" evidence="1">
    <location>
        <begin position="290"/>
        <end position="328"/>
    </location>
</feature>
<dbReference type="PANTHER" id="PTHR46291">
    <property type="entry name" value="C2 DOMAIN-CONTAINING PROTEIN"/>
    <property type="match status" value="1"/>
</dbReference>
<reference evidence="4" key="1">
    <citation type="submission" date="2025-08" db="UniProtKB">
        <authorList>
            <consortium name="RefSeq"/>
        </authorList>
    </citation>
    <scope>IDENTIFICATION</scope>
</reference>
<dbReference type="InterPro" id="IPR035892">
    <property type="entry name" value="C2_domain_sf"/>
</dbReference>